<evidence type="ECO:0000256" key="1">
    <source>
        <dbReference type="ARBA" id="ARBA00006987"/>
    </source>
</evidence>
<protein>
    <submittedName>
        <fullName evidence="4">Tricarboxylic transport membrane protein</fullName>
    </submittedName>
</protein>
<feature type="chain" id="PRO_5045645552" evidence="3">
    <location>
        <begin position="32"/>
        <end position="346"/>
    </location>
</feature>
<dbReference type="Gene3D" id="3.40.190.150">
    <property type="entry name" value="Bordetella uptake gene, domain 1"/>
    <property type="match status" value="1"/>
</dbReference>
<keyword evidence="3" id="KW-0732">Signal</keyword>
<dbReference type="PANTHER" id="PTHR42928:SF3">
    <property type="entry name" value="UPF0065 PROTEIN YFLP"/>
    <property type="match status" value="1"/>
</dbReference>
<dbReference type="Proteomes" id="UP001235094">
    <property type="component" value="Unassembled WGS sequence"/>
</dbReference>
<organism evidence="4 5">
    <name type="scientific">Ancylobacter amanitiformis</name>
    <dbReference type="NCBI Taxonomy" id="217069"/>
    <lineage>
        <taxon>Bacteria</taxon>
        <taxon>Pseudomonadati</taxon>
        <taxon>Pseudomonadota</taxon>
        <taxon>Alphaproteobacteria</taxon>
        <taxon>Hyphomicrobiales</taxon>
        <taxon>Xanthobacteraceae</taxon>
        <taxon>Ancylobacter</taxon>
    </lineage>
</organism>
<feature type="signal peptide" evidence="3">
    <location>
        <begin position="1"/>
        <end position="31"/>
    </location>
</feature>
<comment type="caution">
    <text evidence="4">The sequence shown here is derived from an EMBL/GenBank/DDBJ whole genome shotgun (WGS) entry which is preliminary data.</text>
</comment>
<feature type="region of interest" description="Disordered" evidence="2">
    <location>
        <begin position="31"/>
        <end position="50"/>
    </location>
</feature>
<keyword evidence="5" id="KW-1185">Reference proteome</keyword>
<feature type="compositionally biased region" description="Low complexity" evidence="2">
    <location>
        <begin position="31"/>
        <end position="40"/>
    </location>
</feature>
<evidence type="ECO:0000313" key="4">
    <source>
        <dbReference type="EMBL" id="MDQ0511212.1"/>
    </source>
</evidence>
<name>A0ABU0LR67_9HYPH</name>
<dbReference type="InterPro" id="IPR042100">
    <property type="entry name" value="Bug_dom1"/>
</dbReference>
<proteinExistence type="inferred from homology"/>
<dbReference type="Pfam" id="PF03401">
    <property type="entry name" value="TctC"/>
    <property type="match status" value="1"/>
</dbReference>
<dbReference type="RefSeq" id="WP_306889903.1">
    <property type="nucleotide sequence ID" value="NZ_JAUSVR010000005.1"/>
</dbReference>
<dbReference type="PROSITE" id="PS51318">
    <property type="entry name" value="TAT"/>
    <property type="match status" value="1"/>
</dbReference>
<dbReference type="InterPro" id="IPR006311">
    <property type="entry name" value="TAT_signal"/>
</dbReference>
<gene>
    <name evidence="4" type="ORF">QOZ99_002108</name>
</gene>
<dbReference type="PANTHER" id="PTHR42928">
    <property type="entry name" value="TRICARBOXYLATE-BINDING PROTEIN"/>
    <property type="match status" value="1"/>
</dbReference>
<comment type="similarity">
    <text evidence="1">Belongs to the UPF0065 (bug) family.</text>
</comment>
<accession>A0ABU0LR67</accession>
<dbReference type="Gene3D" id="3.40.190.10">
    <property type="entry name" value="Periplasmic binding protein-like II"/>
    <property type="match status" value="1"/>
</dbReference>
<evidence type="ECO:0000256" key="2">
    <source>
        <dbReference type="SAM" id="MobiDB-lite"/>
    </source>
</evidence>
<evidence type="ECO:0000313" key="5">
    <source>
        <dbReference type="Proteomes" id="UP001235094"/>
    </source>
</evidence>
<dbReference type="InterPro" id="IPR005064">
    <property type="entry name" value="BUG"/>
</dbReference>
<evidence type="ECO:0000256" key="3">
    <source>
        <dbReference type="SAM" id="SignalP"/>
    </source>
</evidence>
<sequence length="346" mass="35882">MNRRRFIAGVAGGLVALPAAGPAGLVAWAQAQTQAQTQPSTPAPPQSSARETGSLALFVPAGGGGGGGLERLAQAIDMSLREAGLVADPVTAYHPGNAAGGFVQFVDRERGRTDLLMVCGIGMAGVAVMQHLPVNLSDLTPIACLITENLVLAVSVDSPFRSLGDLLSAMRQQPEAVSFVGSSLGSTDHLLVGMLARHVGISGRLVGYHPYVGGVGAADAAARGAAVGVVGSLGDILPEVNVGRLRALAISSSQRLPGVAVPTFAEHGVDIRLANWRGVFAPPGIGADSQADLVRLMERMVAGPAWRAKLFQYNWQSSLRTGEDFARFVREESDRVRSQISALGLI</sequence>
<reference evidence="4 5" key="1">
    <citation type="submission" date="2023-07" db="EMBL/GenBank/DDBJ databases">
        <title>Genomic Encyclopedia of Type Strains, Phase IV (KMG-IV): sequencing the most valuable type-strain genomes for metagenomic binning, comparative biology and taxonomic classification.</title>
        <authorList>
            <person name="Goeker M."/>
        </authorList>
    </citation>
    <scope>NUCLEOTIDE SEQUENCE [LARGE SCALE GENOMIC DNA]</scope>
    <source>
        <strain evidence="4 5">DSM 15561</strain>
    </source>
</reference>
<dbReference type="PIRSF" id="PIRSF017082">
    <property type="entry name" value="YflP"/>
    <property type="match status" value="1"/>
</dbReference>
<dbReference type="EMBL" id="JAUSVR010000005">
    <property type="protein sequence ID" value="MDQ0511212.1"/>
    <property type="molecule type" value="Genomic_DNA"/>
</dbReference>